<proteinExistence type="predicted"/>
<dbReference type="AlphaFoldDB" id="A0A8J4RIY7"/>
<gene>
    <name evidence="1" type="ORF">CMV_010608</name>
</gene>
<evidence type="ECO:0000313" key="1">
    <source>
        <dbReference type="EMBL" id="KAF3965177.1"/>
    </source>
</evidence>
<sequence>MPQSHIKLDKPFKFESLTYMDFSSCQEIEMLPDLKLLIQFGEKLGLPQDIACLGARSNISMDPQSSSGLSLQIDLPSFLGSSEFIVFKNVYFKSENLHVNSDGEDTRCEYEIIVPGNKKYAQANLEFSFSFKGLRLSRREFYWLDPVKEDKKKREKKDKHLCSWQSHRITTSWPLNSTRPKANKLFPPYFHPFQGDLKIAWHVCFS</sequence>
<keyword evidence="2" id="KW-1185">Reference proteome</keyword>
<accession>A0A8J4RIY7</accession>
<comment type="caution">
    <text evidence="1">The sequence shown here is derived from an EMBL/GenBank/DDBJ whole genome shotgun (WGS) entry which is preliminary data.</text>
</comment>
<dbReference type="Proteomes" id="UP000737018">
    <property type="component" value="Unassembled WGS sequence"/>
</dbReference>
<dbReference type="EMBL" id="JRKL02001241">
    <property type="protein sequence ID" value="KAF3965177.1"/>
    <property type="molecule type" value="Genomic_DNA"/>
</dbReference>
<protein>
    <submittedName>
        <fullName evidence="1">Uncharacterized protein</fullName>
    </submittedName>
</protein>
<evidence type="ECO:0000313" key="2">
    <source>
        <dbReference type="Proteomes" id="UP000737018"/>
    </source>
</evidence>
<organism evidence="1 2">
    <name type="scientific">Castanea mollissima</name>
    <name type="common">Chinese chestnut</name>
    <dbReference type="NCBI Taxonomy" id="60419"/>
    <lineage>
        <taxon>Eukaryota</taxon>
        <taxon>Viridiplantae</taxon>
        <taxon>Streptophyta</taxon>
        <taxon>Embryophyta</taxon>
        <taxon>Tracheophyta</taxon>
        <taxon>Spermatophyta</taxon>
        <taxon>Magnoliopsida</taxon>
        <taxon>eudicotyledons</taxon>
        <taxon>Gunneridae</taxon>
        <taxon>Pentapetalae</taxon>
        <taxon>rosids</taxon>
        <taxon>fabids</taxon>
        <taxon>Fagales</taxon>
        <taxon>Fagaceae</taxon>
        <taxon>Castanea</taxon>
    </lineage>
</organism>
<reference evidence="1" key="1">
    <citation type="submission" date="2020-03" db="EMBL/GenBank/DDBJ databases">
        <title>Castanea mollissima Vanexum genome sequencing.</title>
        <authorList>
            <person name="Staton M."/>
        </authorList>
    </citation>
    <scope>NUCLEOTIDE SEQUENCE</scope>
    <source>
        <tissue evidence="1">Leaf</tissue>
    </source>
</reference>
<name>A0A8J4RIY7_9ROSI</name>